<dbReference type="EMBL" id="SGPL01000348">
    <property type="protein sequence ID" value="THH13514.1"/>
    <property type="molecule type" value="Genomic_DNA"/>
</dbReference>
<dbReference type="AlphaFoldDB" id="A0A4S4LMR7"/>
<dbReference type="SUPFAM" id="SSF52768">
    <property type="entry name" value="Arginase/deacetylase"/>
    <property type="match status" value="1"/>
</dbReference>
<proteinExistence type="predicted"/>
<dbReference type="GO" id="GO:0005634">
    <property type="term" value="C:nucleus"/>
    <property type="evidence" value="ECO:0007669"/>
    <property type="project" value="TreeGrafter"/>
</dbReference>
<dbReference type="InterPro" id="IPR023696">
    <property type="entry name" value="Ureohydrolase_dom_sf"/>
</dbReference>
<dbReference type="Gene3D" id="3.40.800.20">
    <property type="entry name" value="Histone deacetylase domain"/>
    <property type="match status" value="1"/>
</dbReference>
<dbReference type="GO" id="GO:0010468">
    <property type="term" value="P:regulation of gene expression"/>
    <property type="evidence" value="ECO:0007669"/>
    <property type="project" value="UniProtKB-ARBA"/>
</dbReference>
<gene>
    <name evidence="3" type="ORF">EW146_g6718</name>
</gene>
<dbReference type="GO" id="GO:0004407">
    <property type="term" value="F:histone deacetylase activity"/>
    <property type="evidence" value="ECO:0007669"/>
    <property type="project" value="TreeGrafter"/>
</dbReference>
<name>A0A4S4LMR7_9AGAM</name>
<dbReference type="InterPro" id="IPR053244">
    <property type="entry name" value="HDAC_HD_type_1"/>
</dbReference>
<dbReference type="PANTHER" id="PTHR47558:SF1">
    <property type="entry name" value="HISTONE DEACETYLASE HOS3"/>
    <property type="match status" value="1"/>
</dbReference>
<dbReference type="PRINTS" id="PR01270">
    <property type="entry name" value="HDASUPER"/>
</dbReference>
<organism evidence="3 4">
    <name type="scientific">Bondarzewia mesenterica</name>
    <dbReference type="NCBI Taxonomy" id="1095465"/>
    <lineage>
        <taxon>Eukaryota</taxon>
        <taxon>Fungi</taxon>
        <taxon>Dikarya</taxon>
        <taxon>Basidiomycota</taxon>
        <taxon>Agaricomycotina</taxon>
        <taxon>Agaricomycetes</taxon>
        <taxon>Russulales</taxon>
        <taxon>Bondarzewiaceae</taxon>
        <taxon>Bondarzewia</taxon>
    </lineage>
</organism>
<sequence>MPKQPTTAIFLQDACLQHRFIRSRDSSNVVERPERLRAVKLGLSAAIACLEDSLRIDVEKDQKEEITGSSLPAGEGTNGTNADALSVAMGRMTIGAPTSLDDVPLPPSFPIRIVKNGDVYLEKLRDLARDSAEKVAQGKSEIPDGLSQGDLYLCPDSIDAMQGALGTVCEAVDTVVHSSSPEAPEQSGISAQKAFVAIRPPGHHCGEDTPAGFCFLNNVAVAAAHAHLAHNIKRIVVLDIDLHHGNGTQSIAWQINEETYRMKLESEFSGPGAPPSKPGLQVYYGSVHDILSYPCEDGKAELVQAASVSIHGPHGQYVENIHLQPYETEEQFWEVVYKGAYSRLLQKAQEFLESTTKGSDDVMVFISCGFDASEHEYPSMSRHARKVPTSLFYRFTLDACAFADRWAHGRLVSVLEGGYSDKALLSGSMAHLLGLVDSRGSSDAEVKMQERVQWWNSDNVSMLENLTKKRRGHKTSLTSTDARILSWLDRTTVLLSILDPISNYPSFQKPALPPSSMTLRNRKKAESPSPPTRTGPQKSNGSSEPKVIVNDGSSVSISSTPEAPESDVSPQVFPKLPRVILKVGPPPTT</sequence>
<evidence type="ECO:0000313" key="3">
    <source>
        <dbReference type="EMBL" id="THH13514.1"/>
    </source>
</evidence>
<feature type="compositionally biased region" description="Polar residues" evidence="1">
    <location>
        <begin position="551"/>
        <end position="561"/>
    </location>
</feature>
<dbReference type="PANTHER" id="PTHR47558">
    <property type="entry name" value="HISTONE DEACETYLASE HOS3"/>
    <property type="match status" value="1"/>
</dbReference>
<feature type="domain" description="Histone deacetylase" evidence="2">
    <location>
        <begin position="120"/>
        <end position="432"/>
    </location>
</feature>
<dbReference type="InterPro" id="IPR037138">
    <property type="entry name" value="His_deacetylse_dom_sf"/>
</dbReference>
<evidence type="ECO:0000313" key="4">
    <source>
        <dbReference type="Proteomes" id="UP000310158"/>
    </source>
</evidence>
<dbReference type="OrthoDB" id="5232919at2759"/>
<dbReference type="Proteomes" id="UP000310158">
    <property type="component" value="Unassembled WGS sequence"/>
</dbReference>
<feature type="region of interest" description="Disordered" evidence="1">
    <location>
        <begin position="506"/>
        <end position="589"/>
    </location>
</feature>
<protein>
    <recommendedName>
        <fullName evidence="2">Histone deacetylase domain-containing protein</fullName>
    </recommendedName>
</protein>
<keyword evidence="4" id="KW-1185">Reference proteome</keyword>
<accession>A0A4S4LMR7</accession>
<dbReference type="InterPro" id="IPR000286">
    <property type="entry name" value="HDACs"/>
</dbReference>
<reference evidence="3 4" key="1">
    <citation type="submission" date="2019-02" db="EMBL/GenBank/DDBJ databases">
        <title>Genome sequencing of the rare red list fungi Bondarzewia mesenterica.</title>
        <authorList>
            <person name="Buettner E."/>
            <person name="Kellner H."/>
        </authorList>
    </citation>
    <scope>NUCLEOTIDE SEQUENCE [LARGE SCALE GENOMIC DNA]</scope>
    <source>
        <strain evidence="3 4">DSM 108281</strain>
    </source>
</reference>
<comment type="caution">
    <text evidence="3">The sequence shown here is derived from an EMBL/GenBank/DDBJ whole genome shotgun (WGS) entry which is preliminary data.</text>
</comment>
<dbReference type="Pfam" id="PF00850">
    <property type="entry name" value="Hist_deacetyl"/>
    <property type="match status" value="1"/>
</dbReference>
<evidence type="ECO:0000259" key="2">
    <source>
        <dbReference type="Pfam" id="PF00850"/>
    </source>
</evidence>
<feature type="compositionally biased region" description="Polar residues" evidence="1">
    <location>
        <begin position="534"/>
        <end position="543"/>
    </location>
</feature>
<dbReference type="InterPro" id="IPR023801">
    <property type="entry name" value="His_deacetylse_dom"/>
</dbReference>
<evidence type="ECO:0000256" key="1">
    <source>
        <dbReference type="SAM" id="MobiDB-lite"/>
    </source>
</evidence>